<name>A0A0R3U6V1_MESCO</name>
<gene>
    <name evidence="1" type="ORF">MCOS_LOCUS2532</name>
</gene>
<evidence type="ECO:0000313" key="3">
    <source>
        <dbReference type="WBParaSite" id="MCOS_0000253101-mRNA-1"/>
    </source>
</evidence>
<accession>A0A0R3U6V1</accession>
<dbReference type="Proteomes" id="UP000267029">
    <property type="component" value="Unassembled WGS sequence"/>
</dbReference>
<evidence type="ECO:0000313" key="1">
    <source>
        <dbReference type="EMBL" id="VDD76529.1"/>
    </source>
</evidence>
<keyword evidence="2" id="KW-1185">Reference proteome</keyword>
<dbReference type="AlphaFoldDB" id="A0A0R3U6V1"/>
<sequence>MITVTSNCVAVMVEVGTATFSTDTTDGHMRADRQFEEGIGGVVAAAFKALVEPTSILFLRSTVAVN</sequence>
<evidence type="ECO:0000313" key="2">
    <source>
        <dbReference type="Proteomes" id="UP000267029"/>
    </source>
</evidence>
<dbReference type="WBParaSite" id="MCOS_0000253101-mRNA-1">
    <property type="protein sequence ID" value="MCOS_0000253101-mRNA-1"/>
    <property type="gene ID" value="MCOS_0000253101"/>
</dbReference>
<proteinExistence type="predicted"/>
<protein>
    <submittedName>
        <fullName evidence="3">Pantothenate kinase</fullName>
    </submittedName>
</protein>
<reference evidence="3" key="1">
    <citation type="submission" date="2017-02" db="UniProtKB">
        <authorList>
            <consortium name="WormBaseParasite"/>
        </authorList>
    </citation>
    <scope>IDENTIFICATION</scope>
</reference>
<organism evidence="3">
    <name type="scientific">Mesocestoides corti</name>
    <name type="common">Flatworm</name>
    <dbReference type="NCBI Taxonomy" id="53468"/>
    <lineage>
        <taxon>Eukaryota</taxon>
        <taxon>Metazoa</taxon>
        <taxon>Spiralia</taxon>
        <taxon>Lophotrochozoa</taxon>
        <taxon>Platyhelminthes</taxon>
        <taxon>Cestoda</taxon>
        <taxon>Eucestoda</taxon>
        <taxon>Cyclophyllidea</taxon>
        <taxon>Mesocestoididae</taxon>
        <taxon>Mesocestoides</taxon>
    </lineage>
</organism>
<reference evidence="1 2" key="2">
    <citation type="submission" date="2018-10" db="EMBL/GenBank/DDBJ databases">
        <authorList>
            <consortium name="Pathogen Informatics"/>
        </authorList>
    </citation>
    <scope>NUCLEOTIDE SEQUENCE [LARGE SCALE GENOMIC DNA]</scope>
</reference>
<dbReference type="EMBL" id="UXSR01000427">
    <property type="protein sequence ID" value="VDD76529.1"/>
    <property type="molecule type" value="Genomic_DNA"/>
</dbReference>